<reference evidence="2" key="1">
    <citation type="journal article" date="2017" name="Nature">
        <title>The genome of Chenopodium quinoa.</title>
        <authorList>
            <person name="Jarvis D.E."/>
            <person name="Ho Y.S."/>
            <person name="Lightfoot D.J."/>
            <person name="Schmoeckel S.M."/>
            <person name="Li B."/>
            <person name="Borm T.J.A."/>
            <person name="Ohyanagi H."/>
            <person name="Mineta K."/>
            <person name="Michell C.T."/>
            <person name="Saber N."/>
            <person name="Kharbatia N.M."/>
            <person name="Rupper R.R."/>
            <person name="Sharp A.R."/>
            <person name="Dally N."/>
            <person name="Boughton B.A."/>
            <person name="Woo Y.H."/>
            <person name="Gao G."/>
            <person name="Schijlen E.G.W.M."/>
            <person name="Guo X."/>
            <person name="Momin A.A."/>
            <person name="Negrao S."/>
            <person name="Al-Babili S."/>
            <person name="Gehring C."/>
            <person name="Roessner U."/>
            <person name="Jung C."/>
            <person name="Murphy K."/>
            <person name="Arold S.T."/>
            <person name="Gojobori T."/>
            <person name="van der Linden C.G."/>
            <person name="van Loo E.N."/>
            <person name="Jellen E.N."/>
            <person name="Maughan P.J."/>
            <person name="Tester M."/>
        </authorList>
    </citation>
    <scope>NUCLEOTIDE SEQUENCE [LARGE SCALE GENOMIC DNA]</scope>
    <source>
        <strain evidence="2">cv. PI 614886</strain>
    </source>
</reference>
<proteinExistence type="predicted"/>
<evidence type="ECO:0000313" key="3">
    <source>
        <dbReference type="Proteomes" id="UP000596660"/>
    </source>
</evidence>
<feature type="region of interest" description="Disordered" evidence="1">
    <location>
        <begin position="198"/>
        <end position="233"/>
    </location>
</feature>
<evidence type="ECO:0000256" key="1">
    <source>
        <dbReference type="SAM" id="MobiDB-lite"/>
    </source>
</evidence>
<reference evidence="2" key="2">
    <citation type="submission" date="2021-03" db="UniProtKB">
        <authorList>
            <consortium name="EnsemblPlants"/>
        </authorList>
    </citation>
    <scope>IDENTIFICATION</scope>
</reference>
<dbReference type="EnsemblPlants" id="AUR62005665-RA">
    <property type="protein sequence ID" value="AUR62005665-RA:cds"/>
    <property type="gene ID" value="AUR62005665"/>
</dbReference>
<name>A0A803L1C7_CHEQI</name>
<protein>
    <submittedName>
        <fullName evidence="2">Uncharacterized protein</fullName>
    </submittedName>
</protein>
<evidence type="ECO:0000313" key="2">
    <source>
        <dbReference type="EnsemblPlants" id="AUR62005665-RA:cds"/>
    </source>
</evidence>
<organism evidence="2 3">
    <name type="scientific">Chenopodium quinoa</name>
    <name type="common">Quinoa</name>
    <dbReference type="NCBI Taxonomy" id="63459"/>
    <lineage>
        <taxon>Eukaryota</taxon>
        <taxon>Viridiplantae</taxon>
        <taxon>Streptophyta</taxon>
        <taxon>Embryophyta</taxon>
        <taxon>Tracheophyta</taxon>
        <taxon>Spermatophyta</taxon>
        <taxon>Magnoliopsida</taxon>
        <taxon>eudicotyledons</taxon>
        <taxon>Gunneridae</taxon>
        <taxon>Pentapetalae</taxon>
        <taxon>Caryophyllales</taxon>
        <taxon>Chenopodiaceae</taxon>
        <taxon>Chenopodioideae</taxon>
        <taxon>Atripliceae</taxon>
        <taxon>Chenopodium</taxon>
    </lineage>
</organism>
<accession>A0A803L1C7</accession>
<dbReference type="AlphaFoldDB" id="A0A803L1C7"/>
<dbReference type="Proteomes" id="UP000596660">
    <property type="component" value="Unplaced"/>
</dbReference>
<sequence>MNLMSWPTVESPAAKARRLYSEEVVLINICGVHGKMFCFIGALTKKQMSDLSPCIIVPRGGEWLDGSEMSYIGGRVRVFDGLPMDVDDTFVKELIESLAYTNIVKLHFLDPRKTLKDGVRYLGFERSTFDPFLCLLLEYMVIHVYTEHECGSVDLGGGSFLNMLTSGMVGKSNPRSNVVNKVDYDSEGTDEDDIEVAESKGKETLNVGDEWELGSDNGSYSEGEDDDEDCGYLIAPDTGEVVRRRHNRVRDR</sequence>
<keyword evidence="3" id="KW-1185">Reference proteome</keyword>
<dbReference type="Gramene" id="AUR62005665-RA">
    <property type="protein sequence ID" value="AUR62005665-RA:cds"/>
    <property type="gene ID" value="AUR62005665"/>
</dbReference>